<gene>
    <name evidence="2" type="ORF">ACFQ1Q_02165</name>
</gene>
<dbReference type="Proteomes" id="UP001597013">
    <property type="component" value="Unassembled WGS sequence"/>
</dbReference>
<keyword evidence="3" id="KW-1185">Reference proteome</keyword>
<keyword evidence="1" id="KW-0732">Signal</keyword>
<accession>A0ABW3N315</accession>
<evidence type="ECO:0000313" key="3">
    <source>
        <dbReference type="Proteomes" id="UP001597013"/>
    </source>
</evidence>
<dbReference type="RefSeq" id="WP_386127524.1">
    <property type="nucleotide sequence ID" value="NZ_JBHTJL010000005.1"/>
</dbReference>
<dbReference type="Gene3D" id="2.40.50.120">
    <property type="match status" value="1"/>
</dbReference>
<organism evidence="2 3">
    <name type="scientific">Winogradskyella litorisediminis</name>
    <dbReference type="NCBI Taxonomy" id="1156618"/>
    <lineage>
        <taxon>Bacteria</taxon>
        <taxon>Pseudomonadati</taxon>
        <taxon>Bacteroidota</taxon>
        <taxon>Flavobacteriia</taxon>
        <taxon>Flavobacteriales</taxon>
        <taxon>Flavobacteriaceae</taxon>
        <taxon>Winogradskyella</taxon>
    </lineage>
</organism>
<feature type="signal peptide" evidence="1">
    <location>
        <begin position="1"/>
        <end position="19"/>
    </location>
</feature>
<dbReference type="EMBL" id="JBHTJL010000005">
    <property type="protein sequence ID" value="MFD1062037.1"/>
    <property type="molecule type" value="Genomic_DNA"/>
</dbReference>
<proteinExistence type="predicted"/>
<feature type="chain" id="PRO_5046833129" description="Tissue inhibitor of metalloproteinase" evidence="1">
    <location>
        <begin position="20"/>
        <end position="258"/>
    </location>
</feature>
<protein>
    <recommendedName>
        <fullName evidence="4">Tissue inhibitor of metalloproteinase</fullName>
    </recommendedName>
</protein>
<reference evidence="3" key="1">
    <citation type="journal article" date="2019" name="Int. J. Syst. Evol. Microbiol.">
        <title>The Global Catalogue of Microorganisms (GCM) 10K type strain sequencing project: providing services to taxonomists for standard genome sequencing and annotation.</title>
        <authorList>
            <consortium name="The Broad Institute Genomics Platform"/>
            <consortium name="The Broad Institute Genome Sequencing Center for Infectious Disease"/>
            <person name="Wu L."/>
            <person name="Ma J."/>
        </authorList>
    </citation>
    <scope>NUCLEOTIDE SEQUENCE [LARGE SCALE GENOMIC DNA]</scope>
    <source>
        <strain evidence="3">CCUG 62215</strain>
    </source>
</reference>
<evidence type="ECO:0000313" key="2">
    <source>
        <dbReference type="EMBL" id="MFD1062037.1"/>
    </source>
</evidence>
<evidence type="ECO:0008006" key="4">
    <source>
        <dbReference type="Google" id="ProtNLM"/>
    </source>
</evidence>
<dbReference type="SUPFAM" id="SSF50242">
    <property type="entry name" value="TIMP-like"/>
    <property type="match status" value="1"/>
</dbReference>
<evidence type="ECO:0000256" key="1">
    <source>
        <dbReference type="SAM" id="SignalP"/>
    </source>
</evidence>
<comment type="caution">
    <text evidence="2">The sequence shown here is derived from an EMBL/GenBank/DDBJ whole genome shotgun (WGS) entry which is preliminary data.</text>
</comment>
<dbReference type="InterPro" id="IPR008993">
    <property type="entry name" value="TIMP-like_OB-fold"/>
</dbReference>
<name>A0ABW3N315_9FLAO</name>
<sequence>MKKFLFTILFIAFSSKLLACTCMSQRLLDRYAKSDFVATLSVLSVDSETDDDYLLLEIEIIELYKGNKINLLKIRKSKGYGCAMYAPENTKWLIFAKNDQNGNMVFGYCSGPKQLDRTFDKERFPNAELNYSKSLARKLELLETLKAEKIEPINTYDLYTSFKEESLEKLKGYEIENGNNAFYEITVNEDLSLKNIRILKEFDNEQLSTELIDFINKNIYIGRIGKLKTIPEETRIILGLHYYSANNERKSLILPYAF</sequence>